<evidence type="ECO:0000256" key="2">
    <source>
        <dbReference type="ARBA" id="ARBA00007703"/>
    </source>
</evidence>
<reference evidence="6" key="1">
    <citation type="submission" date="2016-01" db="EMBL/GenBank/DDBJ databases">
        <title>Draft genome sequence of Thermodesulfovibrio aggregans strain TGE-P1.</title>
        <authorList>
            <person name="Sekiguchi Y."/>
            <person name="Ohashi A."/>
            <person name="Matsuura N."/>
            <person name="Tourlousse M.D."/>
        </authorList>
    </citation>
    <scope>NUCLEOTIDE SEQUENCE [LARGE SCALE GENOMIC DNA]</scope>
    <source>
        <strain evidence="6">TGE-P1</strain>
    </source>
</reference>
<name>A0A0U9I8X4_9BACT</name>
<evidence type="ECO:0000256" key="3">
    <source>
        <dbReference type="ARBA" id="ARBA00022795"/>
    </source>
</evidence>
<gene>
    <name evidence="5" type="ORF">TAGGR_1425</name>
</gene>
<dbReference type="Pfam" id="PF05130">
    <property type="entry name" value="FlgN"/>
    <property type="match status" value="1"/>
</dbReference>
<comment type="similarity">
    <text evidence="2">Belongs to the FlgN family.</text>
</comment>
<keyword evidence="3" id="KW-1005">Bacterial flagellum biogenesis</keyword>
<dbReference type="RefSeq" id="WP_059175713.1">
    <property type="nucleotide sequence ID" value="NZ_BCNO01000001.1"/>
</dbReference>
<dbReference type="InterPro" id="IPR007809">
    <property type="entry name" value="FlgN-like"/>
</dbReference>
<dbReference type="EMBL" id="BCNO01000001">
    <property type="protein sequence ID" value="GAQ94246.1"/>
    <property type="molecule type" value="Genomic_DNA"/>
</dbReference>
<feature type="coiled-coil region" evidence="4">
    <location>
        <begin position="12"/>
        <end position="68"/>
    </location>
</feature>
<evidence type="ECO:0000256" key="4">
    <source>
        <dbReference type="SAM" id="Coils"/>
    </source>
</evidence>
<evidence type="ECO:0000313" key="6">
    <source>
        <dbReference type="Proteomes" id="UP000054976"/>
    </source>
</evidence>
<protein>
    <submittedName>
        <fullName evidence="5">FlgN protein</fullName>
    </submittedName>
</protein>
<keyword evidence="6" id="KW-1185">Reference proteome</keyword>
<accession>A0A0U9I8X4</accession>
<sequence>MTGWHDELVKILEEEEKLLKALYDTVSKERDAIVSLDSQELERILIEKQEILTKLSLWEKEREKLLEKHNLKGTGLEKIIESADKNSENTLRLRELYKTMKTMLTAIAEIQRINEQLIDRSIIHIGTAIKFLETFGINAKQSLSKEA</sequence>
<evidence type="ECO:0000313" key="5">
    <source>
        <dbReference type="EMBL" id="GAQ94246.1"/>
    </source>
</evidence>
<dbReference type="InterPro" id="IPR036679">
    <property type="entry name" value="FlgN-like_sf"/>
</dbReference>
<proteinExistence type="inferred from homology"/>
<dbReference type="AlphaFoldDB" id="A0A0U9I8X4"/>
<dbReference type="STRING" id="86166.TAGGR_1425"/>
<evidence type="ECO:0000256" key="1">
    <source>
        <dbReference type="ARBA" id="ARBA00002397"/>
    </source>
</evidence>
<comment type="function">
    <text evidence="1">Required for the efficient initiation of filament assembly.</text>
</comment>
<comment type="caution">
    <text evidence="5">The sequence shown here is derived from an EMBL/GenBank/DDBJ whole genome shotgun (WGS) entry which is preliminary data.</text>
</comment>
<keyword evidence="4" id="KW-0175">Coiled coil</keyword>
<dbReference type="OrthoDB" id="9796750at2"/>
<dbReference type="GO" id="GO:0044780">
    <property type="term" value="P:bacterial-type flagellum assembly"/>
    <property type="evidence" value="ECO:0007669"/>
    <property type="project" value="InterPro"/>
</dbReference>
<dbReference type="SUPFAM" id="SSF140566">
    <property type="entry name" value="FlgN-like"/>
    <property type="match status" value="1"/>
</dbReference>
<dbReference type="Proteomes" id="UP000054976">
    <property type="component" value="Unassembled WGS sequence"/>
</dbReference>
<organism evidence="5 6">
    <name type="scientific">Thermodesulfovibrio aggregans</name>
    <dbReference type="NCBI Taxonomy" id="86166"/>
    <lineage>
        <taxon>Bacteria</taxon>
        <taxon>Pseudomonadati</taxon>
        <taxon>Nitrospirota</taxon>
        <taxon>Thermodesulfovibrionia</taxon>
        <taxon>Thermodesulfovibrionales</taxon>
        <taxon>Thermodesulfovibrionaceae</taxon>
        <taxon>Thermodesulfovibrio</taxon>
    </lineage>
</organism>
<dbReference type="Gene3D" id="1.20.58.300">
    <property type="entry name" value="FlgN-like"/>
    <property type="match status" value="1"/>
</dbReference>